<keyword evidence="1" id="KW-0812">Transmembrane</keyword>
<dbReference type="PROSITE" id="PS51257">
    <property type="entry name" value="PROKAR_LIPOPROTEIN"/>
    <property type="match status" value="1"/>
</dbReference>
<organism evidence="2 3">
    <name type="scientific">Victivallis lenta</name>
    <dbReference type="NCBI Taxonomy" id="2606640"/>
    <lineage>
        <taxon>Bacteria</taxon>
        <taxon>Pseudomonadati</taxon>
        <taxon>Lentisphaerota</taxon>
        <taxon>Lentisphaeria</taxon>
        <taxon>Victivallales</taxon>
        <taxon>Victivallaceae</taxon>
        <taxon>Victivallis</taxon>
    </lineage>
</organism>
<keyword evidence="1" id="KW-1133">Transmembrane helix</keyword>
<proteinExistence type="predicted"/>
<dbReference type="Proteomes" id="UP000435649">
    <property type="component" value="Unassembled WGS sequence"/>
</dbReference>
<comment type="caution">
    <text evidence="2">The sequence shown here is derived from an EMBL/GenBank/DDBJ whole genome shotgun (WGS) entry which is preliminary data.</text>
</comment>
<protein>
    <submittedName>
        <fullName evidence="2">Uncharacterized protein</fullName>
    </submittedName>
</protein>
<keyword evidence="1" id="KW-0472">Membrane</keyword>
<dbReference type="EMBL" id="VUNS01000001">
    <property type="protein sequence ID" value="MST95709.1"/>
    <property type="molecule type" value="Genomic_DNA"/>
</dbReference>
<feature type="transmembrane region" description="Helical" evidence="1">
    <location>
        <begin position="33"/>
        <end position="53"/>
    </location>
</feature>
<dbReference type="AlphaFoldDB" id="A0A844FZI7"/>
<evidence type="ECO:0000313" key="3">
    <source>
        <dbReference type="Proteomes" id="UP000435649"/>
    </source>
</evidence>
<name>A0A844FZI7_9BACT</name>
<feature type="transmembrane region" description="Helical" evidence="1">
    <location>
        <begin position="65"/>
        <end position="87"/>
    </location>
</feature>
<evidence type="ECO:0000256" key="1">
    <source>
        <dbReference type="SAM" id="Phobius"/>
    </source>
</evidence>
<evidence type="ECO:0000313" key="2">
    <source>
        <dbReference type="EMBL" id="MST95709.1"/>
    </source>
</evidence>
<dbReference type="RefSeq" id="WP_106053230.1">
    <property type="nucleotide sequence ID" value="NZ_CALXOB010000042.1"/>
</dbReference>
<sequence length="90" mass="10214">MKRFLIPLLLFLIGCIPAGAAIALEGVSRPLQMLVVCVMVLYLTGILDWYAFFSRAVRTAKRTKIVVGIFSAFLFLAVWLVLLRVVWEQR</sequence>
<accession>A0A844FZI7</accession>
<reference evidence="2 3" key="1">
    <citation type="submission" date="2019-08" db="EMBL/GenBank/DDBJ databases">
        <title>In-depth cultivation of the pig gut microbiome towards novel bacterial diversity and tailored functional studies.</title>
        <authorList>
            <person name="Wylensek D."/>
            <person name="Hitch T.C.A."/>
            <person name="Clavel T."/>
        </authorList>
    </citation>
    <scope>NUCLEOTIDE SEQUENCE [LARGE SCALE GENOMIC DNA]</scope>
    <source>
        <strain evidence="2 3">BBE-744-WT-12</strain>
    </source>
</reference>
<keyword evidence="3" id="KW-1185">Reference proteome</keyword>
<gene>
    <name evidence="2" type="ORF">FYJ85_01430</name>
</gene>